<dbReference type="InterPro" id="IPR025487">
    <property type="entry name" value="DUF4379"/>
</dbReference>
<dbReference type="STRING" id="391038.Bphy_1928"/>
<dbReference type="Pfam" id="PF14311">
    <property type="entry name" value="DUF4379"/>
    <property type="match status" value="1"/>
</dbReference>
<evidence type="ECO:0000259" key="1">
    <source>
        <dbReference type="Pfam" id="PF14311"/>
    </source>
</evidence>
<gene>
    <name evidence="2" type="ordered locus">Bphy_1928</name>
</gene>
<organism evidence="2 3">
    <name type="scientific">Paraburkholderia phymatum (strain DSM 17167 / CIP 108236 / LMG 21445 / STM815)</name>
    <name type="common">Burkholderia phymatum</name>
    <dbReference type="NCBI Taxonomy" id="391038"/>
    <lineage>
        <taxon>Bacteria</taxon>
        <taxon>Pseudomonadati</taxon>
        <taxon>Pseudomonadota</taxon>
        <taxon>Betaproteobacteria</taxon>
        <taxon>Burkholderiales</taxon>
        <taxon>Burkholderiaceae</taxon>
        <taxon>Paraburkholderia</taxon>
    </lineage>
</organism>
<accession>B2JD51</accession>
<feature type="domain" description="Treble clef zinc finger" evidence="1">
    <location>
        <begin position="86"/>
        <end position="123"/>
    </location>
</feature>
<dbReference type="EMBL" id="CP001043">
    <property type="protein sequence ID" value="ACC71107.1"/>
    <property type="molecule type" value="Genomic_DNA"/>
</dbReference>
<dbReference type="AlphaFoldDB" id="B2JD51"/>
<reference evidence="3" key="1">
    <citation type="journal article" date="2014" name="Stand. Genomic Sci.">
        <title>Complete genome sequence of Burkholderia phymatum STM815(T), a broad host range and efficient nitrogen-fixing symbiont of Mimosa species.</title>
        <authorList>
            <person name="Moulin L."/>
            <person name="Klonowska A."/>
            <person name="Caroline B."/>
            <person name="Booth K."/>
            <person name="Vriezen J.A."/>
            <person name="Melkonian R."/>
            <person name="James E.K."/>
            <person name="Young J.P."/>
            <person name="Bena G."/>
            <person name="Hauser L."/>
            <person name="Land M."/>
            <person name="Kyrpides N."/>
            <person name="Bruce D."/>
            <person name="Chain P."/>
            <person name="Copeland A."/>
            <person name="Pitluck S."/>
            <person name="Woyke T."/>
            <person name="Lizotte-Waniewski M."/>
            <person name="Bristow J."/>
            <person name="Riley M."/>
        </authorList>
    </citation>
    <scope>NUCLEOTIDE SEQUENCE [LARGE SCALE GENOMIC DNA]</scope>
    <source>
        <strain evidence="3">DSM 17167 / CIP 108236 / LMG 21445 / STM815</strain>
    </source>
</reference>
<dbReference type="HOGENOM" id="CLU_046390_0_0_4"/>
<keyword evidence="3" id="KW-1185">Reference proteome</keyword>
<sequence length="329" mass="36951">MSAPLTLDDMQRLAARHGGRCISTDYRNIHTELRWRCVRGHEWEATPFSVRQGKWCATCAHDEHSAVWLPAMHTLARERGGKCLSETYVNSRTKLWWECHQGHTWEATPASIRVAGAWCPACAADSRKGTMNDMHALAARHDGQCLSTEYAGPTGKLRWRCAEGHEWITSPARVRNGFWCAICAKQGRRSSRLEDMHLLAASRGGKCLSDTYETSARLLRWECCRGHRWLAAPANIKGGTWCPKCAHAERSNHTIGEMNEIARERGGRCLSDAYVNVTTKLEWECARGHAWSTAPMTVLAGHWCPACKYLDQCVSDEARRKYLAVAGCP</sequence>
<evidence type="ECO:0000313" key="2">
    <source>
        <dbReference type="EMBL" id="ACC71107.1"/>
    </source>
</evidence>
<dbReference type="eggNOG" id="ENOG502ZCH9">
    <property type="taxonomic scope" value="Bacteria"/>
</dbReference>
<proteinExistence type="predicted"/>
<name>B2JD51_PARP8</name>
<protein>
    <recommendedName>
        <fullName evidence="1">Treble clef zinc finger domain-containing protein</fullName>
    </recommendedName>
</protein>
<dbReference type="KEGG" id="bph:Bphy_1928"/>
<dbReference type="Proteomes" id="UP000001192">
    <property type="component" value="Chromosome 1"/>
</dbReference>
<evidence type="ECO:0000313" key="3">
    <source>
        <dbReference type="Proteomes" id="UP000001192"/>
    </source>
</evidence>